<sequence>MTLHLRTLTLTRGRRVLLTVIAVLVAWLAVYGRISAVYPSFGDALSTTGILVSVAATLVAVTWTAGDVGTGLAGTLLAHNGNRDHFARVRVNGTLVIAAAAVAVAVVIALVAGPTPTMDDFRAAPVVVLTAPAYASLGLLVALLVKRALPACLVFLALPLLPTILATITPALAWLRFFSVDWYVTGLLEQTSAAGWFVLPLVTFTAVRLAWTQARRTAL</sequence>
<feature type="transmembrane region" description="Helical" evidence="1">
    <location>
        <begin position="152"/>
        <end position="173"/>
    </location>
</feature>
<protein>
    <submittedName>
        <fullName evidence="2">Uncharacterized protein</fullName>
    </submittedName>
</protein>
<dbReference type="RefSeq" id="WP_284250750.1">
    <property type="nucleotide sequence ID" value="NZ_BSUM01000001.1"/>
</dbReference>
<dbReference type="EMBL" id="BSUM01000001">
    <property type="protein sequence ID" value="GMA32034.1"/>
    <property type="molecule type" value="Genomic_DNA"/>
</dbReference>
<feature type="transmembrane region" description="Helical" evidence="1">
    <location>
        <begin position="193"/>
        <end position="211"/>
    </location>
</feature>
<reference evidence="2" key="1">
    <citation type="journal article" date="2014" name="Int. J. Syst. Evol. Microbiol.">
        <title>Complete genome sequence of Corynebacterium casei LMG S-19264T (=DSM 44701T), isolated from a smear-ripened cheese.</title>
        <authorList>
            <consortium name="US DOE Joint Genome Institute (JGI-PGF)"/>
            <person name="Walter F."/>
            <person name="Albersmeier A."/>
            <person name="Kalinowski J."/>
            <person name="Ruckert C."/>
        </authorList>
    </citation>
    <scope>NUCLEOTIDE SEQUENCE</scope>
    <source>
        <strain evidence="2">NBRC 112290</strain>
    </source>
</reference>
<organism evidence="2 3">
    <name type="scientific">Litorihabitans aurantiacus</name>
    <dbReference type="NCBI Taxonomy" id="1930061"/>
    <lineage>
        <taxon>Bacteria</taxon>
        <taxon>Bacillati</taxon>
        <taxon>Actinomycetota</taxon>
        <taxon>Actinomycetes</taxon>
        <taxon>Micrococcales</taxon>
        <taxon>Beutenbergiaceae</taxon>
        <taxon>Litorihabitans</taxon>
    </lineage>
</organism>
<reference evidence="2" key="2">
    <citation type="submission" date="2023-02" db="EMBL/GenBank/DDBJ databases">
        <authorList>
            <person name="Sun Q."/>
            <person name="Mori K."/>
        </authorList>
    </citation>
    <scope>NUCLEOTIDE SEQUENCE</scope>
    <source>
        <strain evidence="2">NBRC 112290</strain>
    </source>
</reference>
<dbReference type="AlphaFoldDB" id="A0AA38CT19"/>
<proteinExistence type="predicted"/>
<keyword evidence="3" id="KW-1185">Reference proteome</keyword>
<keyword evidence="1" id="KW-0472">Membrane</keyword>
<evidence type="ECO:0000256" key="1">
    <source>
        <dbReference type="SAM" id="Phobius"/>
    </source>
</evidence>
<keyword evidence="1" id="KW-1133">Transmembrane helix</keyword>
<dbReference type="Proteomes" id="UP001157161">
    <property type="component" value="Unassembled WGS sequence"/>
</dbReference>
<name>A0AA38CT19_9MICO</name>
<feature type="transmembrane region" description="Helical" evidence="1">
    <location>
        <begin position="50"/>
        <end position="77"/>
    </location>
</feature>
<keyword evidence="1" id="KW-0812">Transmembrane</keyword>
<evidence type="ECO:0000313" key="2">
    <source>
        <dbReference type="EMBL" id="GMA32034.1"/>
    </source>
</evidence>
<feature type="transmembrane region" description="Helical" evidence="1">
    <location>
        <begin position="16"/>
        <end position="38"/>
    </location>
</feature>
<evidence type="ECO:0000313" key="3">
    <source>
        <dbReference type="Proteomes" id="UP001157161"/>
    </source>
</evidence>
<comment type="caution">
    <text evidence="2">The sequence shown here is derived from an EMBL/GenBank/DDBJ whole genome shotgun (WGS) entry which is preliminary data.</text>
</comment>
<accession>A0AA38CT19</accession>
<gene>
    <name evidence="2" type="ORF">GCM10025875_20260</name>
</gene>
<feature type="transmembrane region" description="Helical" evidence="1">
    <location>
        <begin position="89"/>
        <end position="111"/>
    </location>
</feature>
<feature type="transmembrane region" description="Helical" evidence="1">
    <location>
        <begin position="123"/>
        <end position="145"/>
    </location>
</feature>